<name>A0A0B7GRB6_TREPH</name>
<gene>
    <name evidence="1" type="ORF">TPHV1_150036</name>
</gene>
<dbReference type="EMBL" id="CDNC01000007">
    <property type="protein sequence ID" value="CEM61154.1"/>
    <property type="molecule type" value="Genomic_DNA"/>
</dbReference>
<dbReference type="InterPro" id="IPR051815">
    <property type="entry name" value="Molybdate_resp_trans_reg"/>
</dbReference>
<dbReference type="Proteomes" id="UP000042527">
    <property type="component" value="Unassembled WGS sequence"/>
</dbReference>
<accession>A0A0B7GRB6</accession>
<dbReference type="InterPro" id="IPR000847">
    <property type="entry name" value="LysR_HTH_N"/>
</dbReference>
<dbReference type="OrthoDB" id="369992at2"/>
<dbReference type="Gene3D" id="1.10.10.10">
    <property type="entry name" value="Winged helix-like DNA-binding domain superfamily/Winged helix DNA-binding domain"/>
    <property type="match status" value="1"/>
</dbReference>
<dbReference type="Pfam" id="PF00126">
    <property type="entry name" value="HTH_1"/>
    <property type="match status" value="1"/>
</dbReference>
<dbReference type="AlphaFoldDB" id="A0A0B7GRB6"/>
<dbReference type="RefSeq" id="WP_002699342.1">
    <property type="nucleotide sequence ID" value="NZ_CDNC01000007.1"/>
</dbReference>
<evidence type="ECO:0000313" key="1">
    <source>
        <dbReference type="EMBL" id="CEM61154.1"/>
    </source>
</evidence>
<dbReference type="PANTHER" id="PTHR30432">
    <property type="entry name" value="TRANSCRIPTIONAL REGULATOR MODE"/>
    <property type="match status" value="1"/>
</dbReference>
<dbReference type="InterPro" id="IPR036388">
    <property type="entry name" value="WH-like_DNA-bd_sf"/>
</dbReference>
<dbReference type="PANTHER" id="PTHR30432:SF1">
    <property type="entry name" value="DNA-BINDING TRANSCRIPTIONAL DUAL REGULATOR MODE"/>
    <property type="match status" value="1"/>
</dbReference>
<reference evidence="2" key="1">
    <citation type="submission" date="2015-01" db="EMBL/GenBank/DDBJ databases">
        <authorList>
            <person name="Manzoor Shahid"/>
            <person name="Zubair Saima"/>
        </authorList>
    </citation>
    <scope>NUCLEOTIDE SEQUENCE [LARGE SCALE GENOMIC DNA]</scope>
    <source>
        <strain evidence="2">V1</strain>
    </source>
</reference>
<organism evidence="1 2">
    <name type="scientific">Treponema phagedenis</name>
    <dbReference type="NCBI Taxonomy" id="162"/>
    <lineage>
        <taxon>Bacteria</taxon>
        <taxon>Pseudomonadati</taxon>
        <taxon>Spirochaetota</taxon>
        <taxon>Spirochaetia</taxon>
        <taxon>Spirochaetales</taxon>
        <taxon>Treponemataceae</taxon>
        <taxon>Treponema</taxon>
    </lineage>
</organism>
<proteinExistence type="predicted"/>
<evidence type="ECO:0000313" key="2">
    <source>
        <dbReference type="Proteomes" id="UP000042527"/>
    </source>
</evidence>
<dbReference type="GeneID" id="57754098"/>
<dbReference type="GO" id="GO:0003700">
    <property type="term" value="F:DNA-binding transcription factor activity"/>
    <property type="evidence" value="ECO:0007669"/>
    <property type="project" value="InterPro"/>
</dbReference>
<dbReference type="InterPro" id="IPR036390">
    <property type="entry name" value="WH_DNA-bd_sf"/>
</dbReference>
<keyword evidence="2" id="KW-1185">Reference proteome</keyword>
<sequence length="111" mass="12710">MKNKFNHYIKITLVNENKFFGPGVYDLLTLIKKEGAIKTAAQKMGLSYSKALKMIGNMEKELGSKIVDRKSGGITGGESTLTEYAEQFLENYKKFEEEVKSYSEKIFNKYF</sequence>
<dbReference type="SUPFAM" id="SSF46785">
    <property type="entry name" value="Winged helix' DNA-binding domain"/>
    <property type="match status" value="1"/>
</dbReference>
<protein>
    <submittedName>
        <fullName evidence="1">Transcriptional regulator, LysR family</fullName>
    </submittedName>
</protein>